<keyword evidence="3 4" id="KW-0238">DNA-binding</keyword>
<dbReference type="InterPro" id="IPR001356">
    <property type="entry name" value="HD"/>
</dbReference>
<dbReference type="InterPro" id="IPR009057">
    <property type="entry name" value="Homeodomain-like_sf"/>
</dbReference>
<dbReference type="GeneTree" id="ENSGT00520000058758"/>
<feature type="domain" description="Homeobox" evidence="6">
    <location>
        <begin position="18"/>
        <end position="78"/>
    </location>
</feature>
<dbReference type="Ensembl" id="ENSPEMT00000021831.2">
    <property type="protein sequence ID" value="ENSPEMP00000017508.2"/>
    <property type="gene ID" value="ENSPEMG00000016400.2"/>
</dbReference>
<proteinExistence type="predicted"/>
<dbReference type="InterPro" id="IPR050720">
    <property type="entry name" value="Engrailed_Homeobox_TFs"/>
</dbReference>
<feature type="DNA-binding region" description="Homeobox" evidence="3">
    <location>
        <begin position="20"/>
        <end position="79"/>
    </location>
</feature>
<evidence type="ECO:0000256" key="3">
    <source>
        <dbReference type="PROSITE-ProRule" id="PRU00108"/>
    </source>
</evidence>
<reference evidence="7 8" key="1">
    <citation type="submission" date="2018-10" db="EMBL/GenBank/DDBJ databases">
        <title>Improved assembly of the deer mouse Peromyscus maniculatus genome.</title>
        <authorList>
            <person name="Lassance J.-M."/>
            <person name="Hoekstra H.E."/>
        </authorList>
    </citation>
    <scope>NUCLEOTIDE SEQUENCE [LARGE SCALE GENOMIC DNA]</scope>
</reference>
<dbReference type="PROSITE" id="PS50071">
    <property type="entry name" value="HOMEOBOX_2"/>
    <property type="match status" value="1"/>
</dbReference>
<protein>
    <recommendedName>
        <fullName evidence="6">Homeobox domain-containing protein</fullName>
    </recommendedName>
</protein>
<sequence length="168" mass="18885">SGSPGTEDNGCKVKAEHGRRIKPRHKFTKDEQKTLKQLFENNPYPDSQTKDKLAQHFKCQVYVIENWFQNKRSRLSPTLKGKNFAIKRPHKSQDCMRTGHQDTQIQEASGSHDSEIQSIGTRSSGAAWHQGTSGSGSPLNFTPTNFAPPPMGDWPKTWRSQCSMSSVL</sequence>
<keyword evidence="3 4" id="KW-0371">Homeobox</keyword>
<feature type="region of interest" description="Disordered" evidence="5">
    <location>
        <begin position="1"/>
        <end position="24"/>
    </location>
</feature>
<evidence type="ECO:0000256" key="4">
    <source>
        <dbReference type="RuleBase" id="RU000682"/>
    </source>
</evidence>
<feature type="region of interest" description="Disordered" evidence="5">
    <location>
        <begin position="106"/>
        <end position="168"/>
    </location>
</feature>
<evidence type="ECO:0000313" key="8">
    <source>
        <dbReference type="Proteomes" id="UP000694547"/>
    </source>
</evidence>
<dbReference type="CDD" id="cd00086">
    <property type="entry name" value="homeodomain"/>
    <property type="match status" value="1"/>
</dbReference>
<evidence type="ECO:0000256" key="5">
    <source>
        <dbReference type="SAM" id="MobiDB-lite"/>
    </source>
</evidence>
<organism evidence="7 8">
    <name type="scientific">Peromyscus maniculatus bairdii</name>
    <name type="common">Prairie deer mouse</name>
    <dbReference type="NCBI Taxonomy" id="230844"/>
    <lineage>
        <taxon>Eukaryota</taxon>
        <taxon>Metazoa</taxon>
        <taxon>Chordata</taxon>
        <taxon>Craniata</taxon>
        <taxon>Vertebrata</taxon>
        <taxon>Euteleostomi</taxon>
        <taxon>Mammalia</taxon>
        <taxon>Eutheria</taxon>
        <taxon>Euarchontoglires</taxon>
        <taxon>Glires</taxon>
        <taxon>Rodentia</taxon>
        <taxon>Myomorpha</taxon>
        <taxon>Muroidea</taxon>
        <taxon>Cricetidae</taxon>
        <taxon>Neotominae</taxon>
        <taxon>Peromyscus</taxon>
    </lineage>
</organism>
<evidence type="ECO:0000256" key="1">
    <source>
        <dbReference type="ARBA" id="ARBA00004123"/>
    </source>
</evidence>
<dbReference type="GO" id="GO:0000981">
    <property type="term" value="F:DNA-binding transcription factor activity, RNA polymerase II-specific"/>
    <property type="evidence" value="ECO:0007669"/>
    <property type="project" value="TreeGrafter"/>
</dbReference>
<dbReference type="SUPFAM" id="SSF46689">
    <property type="entry name" value="Homeodomain-like"/>
    <property type="match status" value="1"/>
</dbReference>
<name>A0A8C8TSS3_PERMB</name>
<dbReference type="Proteomes" id="UP000694547">
    <property type="component" value="Chromosome 9"/>
</dbReference>
<keyword evidence="2 3" id="KW-0539">Nucleus</keyword>
<comment type="subcellular location">
    <subcellularLocation>
        <location evidence="1 3 4">Nucleus</location>
    </subcellularLocation>
</comment>
<dbReference type="SMART" id="SM00389">
    <property type="entry name" value="HOX"/>
    <property type="match status" value="1"/>
</dbReference>
<dbReference type="GO" id="GO:0005634">
    <property type="term" value="C:nucleus"/>
    <property type="evidence" value="ECO:0007669"/>
    <property type="project" value="UniProtKB-SubCell"/>
</dbReference>
<evidence type="ECO:0000256" key="2">
    <source>
        <dbReference type="ARBA" id="ARBA00023242"/>
    </source>
</evidence>
<dbReference type="AlphaFoldDB" id="A0A8C8TSS3"/>
<dbReference type="PANTHER" id="PTHR24341">
    <property type="entry name" value="HOMEOBOX PROTEIN ENGRAILED"/>
    <property type="match status" value="1"/>
</dbReference>
<dbReference type="PANTHER" id="PTHR24341:SF1">
    <property type="entry name" value="CYTOPLASMIC POLYADENYLATED HOMEOBOX-LIKE PROTEIN"/>
    <property type="match status" value="1"/>
</dbReference>
<dbReference type="GO" id="GO:0000978">
    <property type="term" value="F:RNA polymerase II cis-regulatory region sequence-specific DNA binding"/>
    <property type="evidence" value="ECO:0007669"/>
    <property type="project" value="TreeGrafter"/>
</dbReference>
<keyword evidence="8" id="KW-1185">Reference proteome</keyword>
<reference evidence="7" key="3">
    <citation type="submission" date="2025-09" db="UniProtKB">
        <authorList>
            <consortium name="Ensembl"/>
        </authorList>
    </citation>
    <scope>IDENTIFICATION</scope>
</reference>
<dbReference type="Pfam" id="PF00046">
    <property type="entry name" value="Homeodomain"/>
    <property type="match status" value="1"/>
</dbReference>
<feature type="compositionally biased region" description="Polar residues" evidence="5">
    <location>
        <begin position="158"/>
        <end position="168"/>
    </location>
</feature>
<feature type="compositionally biased region" description="Polar residues" evidence="5">
    <location>
        <begin position="116"/>
        <end position="145"/>
    </location>
</feature>
<evidence type="ECO:0000259" key="6">
    <source>
        <dbReference type="PROSITE" id="PS50071"/>
    </source>
</evidence>
<evidence type="ECO:0000313" key="7">
    <source>
        <dbReference type="Ensembl" id="ENSPEMP00000017508.2"/>
    </source>
</evidence>
<reference evidence="7" key="2">
    <citation type="submission" date="2025-08" db="UniProtKB">
        <authorList>
            <consortium name="Ensembl"/>
        </authorList>
    </citation>
    <scope>IDENTIFICATION</scope>
</reference>
<accession>A0A8C8TSS3</accession>
<dbReference type="Gene3D" id="1.10.10.60">
    <property type="entry name" value="Homeodomain-like"/>
    <property type="match status" value="1"/>
</dbReference>
<feature type="compositionally biased region" description="Basic and acidic residues" evidence="5">
    <location>
        <begin position="9"/>
        <end position="18"/>
    </location>
</feature>